<sequence length="84" mass="9099">MEADVGYNCATSDGASGRNVLGPFGLLVFANDGRSEQTAIYFYIAKGTNGNLKTFFCTDLSTQISLLIISPGLKIDKYHFKIKA</sequence>
<protein>
    <submittedName>
        <fullName evidence="1">Acid beta-fructofuranosidase</fullName>
    </submittedName>
</protein>
<proteinExistence type="predicted"/>
<accession>A0A7J6UV48</accession>
<keyword evidence="2" id="KW-1185">Reference proteome</keyword>
<reference evidence="1 2" key="1">
    <citation type="submission" date="2020-06" db="EMBL/GenBank/DDBJ databases">
        <title>Transcriptomic and genomic resources for Thalictrum thalictroides and T. hernandezii: Facilitating candidate gene discovery in an emerging model plant lineage.</title>
        <authorList>
            <person name="Arias T."/>
            <person name="Riano-Pachon D.M."/>
            <person name="Di Stilio V.S."/>
        </authorList>
    </citation>
    <scope>NUCLEOTIDE SEQUENCE [LARGE SCALE GENOMIC DNA]</scope>
    <source>
        <strain evidence="2">cv. WT478/WT964</strain>
        <tissue evidence="1">Leaves</tissue>
    </source>
</reference>
<gene>
    <name evidence="1" type="ORF">FRX31_034092</name>
</gene>
<dbReference type="AlphaFoldDB" id="A0A7J6UV48"/>
<comment type="caution">
    <text evidence="1">The sequence shown here is derived from an EMBL/GenBank/DDBJ whole genome shotgun (WGS) entry which is preliminary data.</text>
</comment>
<evidence type="ECO:0000313" key="2">
    <source>
        <dbReference type="Proteomes" id="UP000554482"/>
    </source>
</evidence>
<dbReference type="Proteomes" id="UP000554482">
    <property type="component" value="Unassembled WGS sequence"/>
</dbReference>
<dbReference type="Gene3D" id="2.60.120.560">
    <property type="entry name" value="Exo-inulinase, domain 1"/>
    <property type="match status" value="1"/>
</dbReference>
<organism evidence="1 2">
    <name type="scientific">Thalictrum thalictroides</name>
    <name type="common">Rue-anemone</name>
    <name type="synonym">Anemone thalictroides</name>
    <dbReference type="NCBI Taxonomy" id="46969"/>
    <lineage>
        <taxon>Eukaryota</taxon>
        <taxon>Viridiplantae</taxon>
        <taxon>Streptophyta</taxon>
        <taxon>Embryophyta</taxon>
        <taxon>Tracheophyta</taxon>
        <taxon>Spermatophyta</taxon>
        <taxon>Magnoliopsida</taxon>
        <taxon>Ranunculales</taxon>
        <taxon>Ranunculaceae</taxon>
        <taxon>Thalictroideae</taxon>
        <taxon>Thalictrum</taxon>
    </lineage>
</organism>
<name>A0A7J6UV48_THATH</name>
<dbReference type="EMBL" id="JABWDY010042901">
    <property type="protein sequence ID" value="KAF5176321.1"/>
    <property type="molecule type" value="Genomic_DNA"/>
</dbReference>
<evidence type="ECO:0000313" key="1">
    <source>
        <dbReference type="EMBL" id="KAF5176321.1"/>
    </source>
</evidence>